<gene>
    <name evidence="2" type="ORF">H0235_003575</name>
</gene>
<feature type="region of interest" description="Disordered" evidence="1">
    <location>
        <begin position="1"/>
        <end position="48"/>
    </location>
</feature>
<reference evidence="2" key="1">
    <citation type="journal article" date="2020" name="G3 (Bethesda)">
        <title>High-Quality Assemblies for Three Invasive Social Wasps from the &lt;i&gt;Vespula&lt;/i&gt; Genus.</title>
        <authorList>
            <person name="Harrop T.W.R."/>
            <person name="Guhlin J."/>
            <person name="McLaughlin G.M."/>
            <person name="Permina E."/>
            <person name="Stockwell P."/>
            <person name="Gilligan J."/>
            <person name="Le Lec M.F."/>
            <person name="Gruber M.A.M."/>
            <person name="Quinn O."/>
            <person name="Lovegrove M."/>
            <person name="Duncan E.J."/>
            <person name="Remnant E.J."/>
            <person name="Van Eeckhoven J."/>
            <person name="Graham B."/>
            <person name="Knapp R.A."/>
            <person name="Langford K.W."/>
            <person name="Kronenberg Z."/>
            <person name="Press M.O."/>
            <person name="Eacker S.M."/>
            <person name="Wilson-Rankin E.E."/>
            <person name="Purcell J."/>
            <person name="Lester P.J."/>
            <person name="Dearden P.K."/>
        </authorList>
    </citation>
    <scope>NUCLEOTIDE SEQUENCE</scope>
    <source>
        <strain evidence="2">Volc-1</strain>
    </source>
</reference>
<dbReference type="AlphaFoldDB" id="A0A834UET5"/>
<dbReference type="CDD" id="cd00084">
    <property type="entry name" value="HMG-box_SF"/>
    <property type="match status" value="1"/>
</dbReference>
<proteinExistence type="predicted"/>
<feature type="compositionally biased region" description="Basic and acidic residues" evidence="1">
    <location>
        <begin position="1"/>
        <end position="14"/>
    </location>
</feature>
<comment type="caution">
    <text evidence="2">The sequence shown here is derived from an EMBL/GenBank/DDBJ whole genome shotgun (WGS) entry which is preliminary data.</text>
</comment>
<evidence type="ECO:0000256" key="1">
    <source>
        <dbReference type="SAM" id="MobiDB-lite"/>
    </source>
</evidence>
<dbReference type="SUPFAM" id="SSF47095">
    <property type="entry name" value="HMG-box"/>
    <property type="match status" value="1"/>
</dbReference>
<dbReference type="InterPro" id="IPR036910">
    <property type="entry name" value="HMG_box_dom_sf"/>
</dbReference>
<organism evidence="2 3">
    <name type="scientific">Vespula pensylvanica</name>
    <name type="common">Western yellow jacket</name>
    <name type="synonym">Wasp</name>
    <dbReference type="NCBI Taxonomy" id="30213"/>
    <lineage>
        <taxon>Eukaryota</taxon>
        <taxon>Metazoa</taxon>
        <taxon>Ecdysozoa</taxon>
        <taxon>Arthropoda</taxon>
        <taxon>Hexapoda</taxon>
        <taxon>Insecta</taxon>
        <taxon>Pterygota</taxon>
        <taxon>Neoptera</taxon>
        <taxon>Endopterygota</taxon>
        <taxon>Hymenoptera</taxon>
        <taxon>Apocrita</taxon>
        <taxon>Aculeata</taxon>
        <taxon>Vespoidea</taxon>
        <taxon>Vespidae</taxon>
        <taxon>Vespinae</taxon>
        <taxon>Vespula</taxon>
    </lineage>
</organism>
<feature type="compositionally biased region" description="Basic residues" evidence="1">
    <location>
        <begin position="34"/>
        <end position="48"/>
    </location>
</feature>
<keyword evidence="3" id="KW-1185">Reference proteome</keyword>
<dbReference type="EMBL" id="JACSDY010000002">
    <property type="protein sequence ID" value="KAF7435384.1"/>
    <property type="molecule type" value="Genomic_DNA"/>
</dbReference>
<dbReference type="Proteomes" id="UP000600918">
    <property type="component" value="Unassembled WGS sequence"/>
</dbReference>
<name>A0A834UET5_VESPE</name>
<accession>A0A834UET5</accession>
<sequence>MLLDRQDNQNDLQKEVPNIPNNHEELMIEDNGHRNRSSKTKCRCKKRKRRLRLSRNPFIIFYLKMYFESPCKRVVDVAREAGKIWCRMTSAQKQKYIRLARKLQCRKR</sequence>
<evidence type="ECO:0008006" key="4">
    <source>
        <dbReference type="Google" id="ProtNLM"/>
    </source>
</evidence>
<dbReference type="Gene3D" id="1.10.30.10">
    <property type="entry name" value="High mobility group box domain"/>
    <property type="match status" value="1"/>
</dbReference>
<dbReference type="GO" id="GO:0005634">
    <property type="term" value="C:nucleus"/>
    <property type="evidence" value="ECO:0007669"/>
    <property type="project" value="UniProtKB-ARBA"/>
</dbReference>
<feature type="compositionally biased region" description="Basic and acidic residues" evidence="1">
    <location>
        <begin position="22"/>
        <end position="33"/>
    </location>
</feature>
<evidence type="ECO:0000313" key="2">
    <source>
        <dbReference type="EMBL" id="KAF7435384.1"/>
    </source>
</evidence>
<evidence type="ECO:0000313" key="3">
    <source>
        <dbReference type="Proteomes" id="UP000600918"/>
    </source>
</evidence>
<protein>
    <recommendedName>
        <fullName evidence="4">HMG box domain-containing protein</fullName>
    </recommendedName>
</protein>